<comment type="caution">
    <text evidence="2">Lacks conserved residue(s) required for the propagation of feature annotation.</text>
</comment>
<dbReference type="PROSITE" id="PS01186">
    <property type="entry name" value="EGF_2"/>
    <property type="match status" value="1"/>
</dbReference>
<feature type="disulfide bond" evidence="2">
    <location>
        <begin position="568"/>
        <end position="577"/>
    </location>
</feature>
<dbReference type="InterPro" id="IPR001791">
    <property type="entry name" value="Laminin_G"/>
</dbReference>
<feature type="disulfide bond" evidence="2">
    <location>
        <begin position="549"/>
        <end position="566"/>
    </location>
</feature>
<evidence type="ECO:0000256" key="2">
    <source>
        <dbReference type="PROSITE-ProRule" id="PRU00076"/>
    </source>
</evidence>
<evidence type="ECO:0000256" key="1">
    <source>
        <dbReference type="ARBA" id="ARBA00023157"/>
    </source>
</evidence>
<keyword evidence="1 2" id="KW-1015">Disulfide bond</keyword>
<dbReference type="Gene3D" id="2.60.120.200">
    <property type="match status" value="3"/>
</dbReference>
<dbReference type="Pfam" id="PF00008">
    <property type="entry name" value="EGF"/>
    <property type="match status" value="2"/>
</dbReference>
<feature type="disulfide bond" evidence="2">
    <location>
        <begin position="306"/>
        <end position="315"/>
    </location>
</feature>
<dbReference type="SMART" id="SM00181">
    <property type="entry name" value="EGF"/>
    <property type="match status" value="3"/>
</dbReference>
<evidence type="ECO:0000313" key="6">
    <source>
        <dbReference type="Proteomes" id="UP000830375"/>
    </source>
</evidence>
<dbReference type="Proteomes" id="UP000830375">
    <property type="component" value="Unassembled WGS sequence"/>
</dbReference>
<keyword evidence="2" id="KW-0245">EGF-like domain</keyword>
<dbReference type="Gene3D" id="2.10.25.10">
    <property type="entry name" value="Laminin"/>
    <property type="match status" value="3"/>
</dbReference>
<protein>
    <recommendedName>
        <fullName evidence="7">Protein eyes shut homolog</fullName>
    </recommendedName>
</protein>
<evidence type="ECO:0008006" key="7">
    <source>
        <dbReference type="Google" id="ProtNLM"/>
    </source>
</evidence>
<feature type="domain" description="EGF-like" evidence="4">
    <location>
        <begin position="275"/>
        <end position="316"/>
    </location>
</feature>
<dbReference type="CDD" id="cd00110">
    <property type="entry name" value="LamG"/>
    <property type="match status" value="3"/>
</dbReference>
<dbReference type="PROSITE" id="PS00022">
    <property type="entry name" value="EGF_1"/>
    <property type="match status" value="3"/>
</dbReference>
<dbReference type="CDD" id="cd00054">
    <property type="entry name" value="EGF_CA"/>
    <property type="match status" value="2"/>
</dbReference>
<keyword evidence="6" id="KW-1185">Reference proteome</keyword>
<dbReference type="EMBL" id="JACTAM010000013">
    <property type="protein sequence ID" value="KAI2658007.1"/>
    <property type="molecule type" value="Genomic_DNA"/>
</dbReference>
<dbReference type="SMART" id="SM00179">
    <property type="entry name" value="EGF_CA"/>
    <property type="match status" value="3"/>
</dbReference>
<feature type="domain" description="EGF-like" evidence="4">
    <location>
        <begin position="540"/>
        <end position="578"/>
    </location>
</feature>
<evidence type="ECO:0000259" key="4">
    <source>
        <dbReference type="PROSITE" id="PS50026"/>
    </source>
</evidence>
<evidence type="ECO:0000259" key="3">
    <source>
        <dbReference type="PROSITE" id="PS50025"/>
    </source>
</evidence>
<dbReference type="SUPFAM" id="SSF49899">
    <property type="entry name" value="Concanavalin A-like lectins/glucanases"/>
    <property type="match status" value="3"/>
</dbReference>
<comment type="caution">
    <text evidence="5">The sequence shown here is derived from an EMBL/GenBank/DDBJ whole genome shotgun (WGS) entry which is preliminary data.</text>
</comment>
<dbReference type="Pfam" id="PF02210">
    <property type="entry name" value="Laminin_G_2"/>
    <property type="match status" value="3"/>
</dbReference>
<sequence>MVIGVLKRYPASIIQGESRGKNFNAVPREILRRGFADCTVHKDKMRGGENSLAVNITRPRFSGLDEFGYSSYVAYPSIPSMGHFYEFHLKLTFANNVSALRNNLILFSGQKGQGISGDDFFALGVRNGRIVHKYNLGSGLATITSERLNLRINIHTVHFGRYLKNGWLKVDGQKRRMATSPGPLVGLNTFSQLYLGGYEEYTPELLPAGSRFQNSFQGALKLLVAMNVGEGQRAGQCQDAMWGSVVLTRAAWSSARMEAPVWTLDPPFSALCSEKVSFCDAEHIPPPNCARGATCVPLPDGYTCQCPLGSAGLFCQQAVSISDPFFSGNQSSWMSFPPINIRHRTHLQLQFQTLSPEGILFYTARYLSSRLGDFLSISLSAGFVQLRYNLGNETIILQSPKSVDVTGMRWHTVKAGREGSRGFLILDDEAVTRNSSEGTTTLDVSTNIFIGGVSLLNAVPPGVTEKEPVGFTGGIREVIVNGQDLELTETGAIDGVNVGDWDGTACGYKVCLNGGYCHPAGRSSFRCICPSLWTGSRCQQSVHCVNNLCQHDSVCVHNITSASYSCMCSLGWIGTYCEQEVKLRTLRFTGNSYLKYKDPKYNSRNLMFTELSLNFSSSAGDGLIFWMGKAESEDNDHLAVGLQDGYLKFSVNLGERTALPLVYQNTFCCDHWNYLSITHNRTLIQVYVNEERVIFEDIDPFERYVALNYGGVIYFGGFELNRDVASVTSGVFTKGFDGSIKDVFLYQDIRALEFLQTSEGFNVYQGKE</sequence>
<gene>
    <name evidence="5" type="ORF">H4Q32_009461</name>
</gene>
<dbReference type="InterPro" id="IPR000742">
    <property type="entry name" value="EGF"/>
</dbReference>
<feature type="domain" description="Laminin G" evidence="3">
    <location>
        <begin position="323"/>
        <end position="506"/>
    </location>
</feature>
<dbReference type="InterPro" id="IPR050372">
    <property type="entry name" value="Neurexin-related_CASP"/>
</dbReference>
<dbReference type="InterPro" id="IPR001881">
    <property type="entry name" value="EGF-like_Ca-bd_dom"/>
</dbReference>
<dbReference type="PANTHER" id="PTHR15036">
    <property type="entry name" value="PIKACHURIN-LIKE PROTEIN"/>
    <property type="match status" value="1"/>
</dbReference>
<evidence type="ECO:0000313" key="5">
    <source>
        <dbReference type="EMBL" id="KAI2658007.1"/>
    </source>
</evidence>
<feature type="domain" description="EGF-like" evidence="4">
    <location>
        <begin position="502"/>
        <end position="539"/>
    </location>
</feature>
<proteinExistence type="predicted"/>
<dbReference type="InterPro" id="IPR013320">
    <property type="entry name" value="ConA-like_dom_sf"/>
</dbReference>
<feature type="domain" description="Laminin G" evidence="3">
    <location>
        <begin position="583"/>
        <end position="767"/>
    </location>
</feature>
<organism evidence="5 6">
    <name type="scientific">Labeo rohita</name>
    <name type="common">Indian major carp</name>
    <name type="synonym">Cyprinus rohita</name>
    <dbReference type="NCBI Taxonomy" id="84645"/>
    <lineage>
        <taxon>Eukaryota</taxon>
        <taxon>Metazoa</taxon>
        <taxon>Chordata</taxon>
        <taxon>Craniata</taxon>
        <taxon>Vertebrata</taxon>
        <taxon>Euteleostomi</taxon>
        <taxon>Actinopterygii</taxon>
        <taxon>Neopterygii</taxon>
        <taxon>Teleostei</taxon>
        <taxon>Ostariophysi</taxon>
        <taxon>Cypriniformes</taxon>
        <taxon>Cyprinidae</taxon>
        <taxon>Labeoninae</taxon>
        <taxon>Labeonini</taxon>
        <taxon>Labeo</taxon>
    </lineage>
</organism>
<accession>A0ABQ8M536</accession>
<dbReference type="SUPFAM" id="SSF57196">
    <property type="entry name" value="EGF/Laminin"/>
    <property type="match status" value="1"/>
</dbReference>
<reference evidence="5 6" key="1">
    <citation type="submission" date="2022-01" db="EMBL/GenBank/DDBJ databases">
        <title>A high-quality chromosome-level genome assembly of rohu carp, Labeo rohita.</title>
        <authorList>
            <person name="Arick M.A. II"/>
            <person name="Hsu C.-Y."/>
            <person name="Magbanua Z."/>
            <person name="Pechanova O."/>
            <person name="Grover C."/>
            <person name="Miller E."/>
            <person name="Thrash A."/>
            <person name="Ezzel L."/>
            <person name="Alam S."/>
            <person name="Benzie J."/>
            <person name="Hamilton M."/>
            <person name="Karsi A."/>
            <person name="Lawrence M.L."/>
            <person name="Peterson D.G."/>
        </authorList>
    </citation>
    <scope>NUCLEOTIDE SEQUENCE [LARGE SCALE GENOMIC DNA]</scope>
    <source>
        <strain evidence="6">BAU-BD-2019</strain>
        <tissue evidence="5">Blood</tissue>
    </source>
</reference>
<dbReference type="PROSITE" id="PS50026">
    <property type="entry name" value="EGF_3"/>
    <property type="match status" value="3"/>
</dbReference>
<name>A0ABQ8M536_LABRO</name>
<dbReference type="PROSITE" id="PS50025">
    <property type="entry name" value="LAM_G_DOMAIN"/>
    <property type="match status" value="3"/>
</dbReference>
<feature type="disulfide bond" evidence="2">
    <location>
        <begin position="529"/>
        <end position="538"/>
    </location>
</feature>
<dbReference type="PANTHER" id="PTHR15036:SF93">
    <property type="entry name" value="EYS PROTEIN"/>
    <property type="match status" value="1"/>
</dbReference>
<dbReference type="SMART" id="SM00282">
    <property type="entry name" value="LamG"/>
    <property type="match status" value="3"/>
</dbReference>
<feature type="domain" description="Laminin G" evidence="3">
    <location>
        <begin position="62"/>
        <end position="272"/>
    </location>
</feature>